<proteinExistence type="predicted"/>
<gene>
    <name evidence="3" type="ORF">FRX48_06154</name>
</gene>
<evidence type="ECO:0000256" key="1">
    <source>
        <dbReference type="SAM" id="MobiDB-lite"/>
    </source>
</evidence>
<protein>
    <submittedName>
        <fullName evidence="3">Uncharacterized protein</fullName>
    </submittedName>
</protein>
<dbReference type="OrthoDB" id="5419542at2759"/>
<evidence type="ECO:0000256" key="2">
    <source>
        <dbReference type="SAM" id="Phobius"/>
    </source>
</evidence>
<evidence type="ECO:0000313" key="3">
    <source>
        <dbReference type="EMBL" id="KAA6409543.1"/>
    </source>
</evidence>
<accession>A0A5M8PJE0</accession>
<feature type="compositionally biased region" description="Basic residues" evidence="1">
    <location>
        <begin position="25"/>
        <end position="46"/>
    </location>
</feature>
<evidence type="ECO:0000313" key="4">
    <source>
        <dbReference type="Proteomes" id="UP000324767"/>
    </source>
</evidence>
<name>A0A5M8PJE0_9LECA</name>
<dbReference type="AlphaFoldDB" id="A0A5M8PJE0"/>
<comment type="caution">
    <text evidence="3">The sequence shown here is derived from an EMBL/GenBank/DDBJ whole genome shotgun (WGS) entry which is preliminary data.</text>
</comment>
<keyword evidence="2" id="KW-0812">Transmembrane</keyword>
<reference evidence="3 4" key="1">
    <citation type="submission" date="2019-09" db="EMBL/GenBank/DDBJ databases">
        <title>The hologenome of the rock-dwelling lichen Lasallia pustulata.</title>
        <authorList>
            <person name="Greshake Tzovaras B."/>
            <person name="Segers F."/>
            <person name="Bicker A."/>
            <person name="Dal Grande F."/>
            <person name="Otte J."/>
            <person name="Hankeln T."/>
            <person name="Schmitt I."/>
            <person name="Ebersberger I."/>
        </authorList>
    </citation>
    <scope>NUCLEOTIDE SEQUENCE [LARGE SCALE GENOMIC DNA]</scope>
    <source>
        <strain evidence="3">A1-1</strain>
    </source>
</reference>
<keyword evidence="2" id="KW-0472">Membrane</keyword>
<keyword evidence="2" id="KW-1133">Transmembrane helix</keyword>
<feature type="transmembrane region" description="Helical" evidence="2">
    <location>
        <begin position="250"/>
        <end position="270"/>
    </location>
</feature>
<feature type="compositionally biased region" description="Basic and acidic residues" evidence="1">
    <location>
        <begin position="79"/>
        <end position="100"/>
    </location>
</feature>
<organism evidence="3 4">
    <name type="scientific">Lasallia pustulata</name>
    <dbReference type="NCBI Taxonomy" id="136370"/>
    <lineage>
        <taxon>Eukaryota</taxon>
        <taxon>Fungi</taxon>
        <taxon>Dikarya</taxon>
        <taxon>Ascomycota</taxon>
        <taxon>Pezizomycotina</taxon>
        <taxon>Lecanoromycetes</taxon>
        <taxon>OSLEUM clade</taxon>
        <taxon>Umbilicariomycetidae</taxon>
        <taxon>Umbilicariales</taxon>
        <taxon>Umbilicariaceae</taxon>
        <taxon>Lasallia</taxon>
    </lineage>
</organism>
<feature type="region of interest" description="Disordered" evidence="1">
    <location>
        <begin position="1"/>
        <end position="100"/>
    </location>
</feature>
<dbReference type="EMBL" id="VXIT01000010">
    <property type="protein sequence ID" value="KAA6409543.1"/>
    <property type="molecule type" value="Genomic_DNA"/>
</dbReference>
<sequence>MSRPHRSNIDSETDPFLSRATTAPVKKHHHHIPHRPHRVHAHHRNGQRVPQSAGEPRAGPNQFVDIKGGSRSNVNSGREVVERTSRDGSRRGSGAEREKKKAVTWADVERARSKKKRMDEELLSTLSSLSTFSTTATRRLDYSYYSLLERISNIISTVDGFFALSRYTSTLCDDFATSIQALDSDFTSQISSFDDTFAAQREKIEGLETRLHEGKQKVHALGKRLETARGKVESWGEREREWQARTSRRLIILWCGLAAVGWLFLVLLGLRHWRSEWDRPRVLGRGLWNRTLGLGEL</sequence>
<dbReference type="Proteomes" id="UP000324767">
    <property type="component" value="Unassembled WGS sequence"/>
</dbReference>